<sequence length="118" mass="12389">MAADSVCVDDEKSVVLATAVVVVVGEVVFGVPLITHETSTSSPACPWIGGAVCVVFSRVGKRAVLVVCRQNCFNIAVTVSCFLRGDGWMVTCKEGAVSPPSLVVAACTVHPLILYRNH</sequence>
<reference evidence="1 2" key="1">
    <citation type="submission" date="2019-05" db="EMBL/GenBank/DDBJ databases">
        <title>Another draft genome of Portunus trituberculatus and its Hox gene families provides insights of decapod evolution.</title>
        <authorList>
            <person name="Jeong J.-H."/>
            <person name="Song I."/>
            <person name="Kim S."/>
            <person name="Choi T."/>
            <person name="Kim D."/>
            <person name="Ryu S."/>
            <person name="Kim W."/>
        </authorList>
    </citation>
    <scope>NUCLEOTIDE SEQUENCE [LARGE SCALE GENOMIC DNA]</scope>
    <source>
        <tissue evidence="1">Muscle</tissue>
    </source>
</reference>
<keyword evidence="2" id="KW-1185">Reference proteome</keyword>
<accession>A0A5B7EBV0</accession>
<organism evidence="1 2">
    <name type="scientific">Portunus trituberculatus</name>
    <name type="common">Swimming crab</name>
    <name type="synonym">Neptunus trituberculatus</name>
    <dbReference type="NCBI Taxonomy" id="210409"/>
    <lineage>
        <taxon>Eukaryota</taxon>
        <taxon>Metazoa</taxon>
        <taxon>Ecdysozoa</taxon>
        <taxon>Arthropoda</taxon>
        <taxon>Crustacea</taxon>
        <taxon>Multicrustacea</taxon>
        <taxon>Malacostraca</taxon>
        <taxon>Eumalacostraca</taxon>
        <taxon>Eucarida</taxon>
        <taxon>Decapoda</taxon>
        <taxon>Pleocyemata</taxon>
        <taxon>Brachyura</taxon>
        <taxon>Eubrachyura</taxon>
        <taxon>Portunoidea</taxon>
        <taxon>Portunidae</taxon>
        <taxon>Portuninae</taxon>
        <taxon>Portunus</taxon>
    </lineage>
</organism>
<name>A0A5B7EBV0_PORTR</name>
<evidence type="ECO:0000313" key="2">
    <source>
        <dbReference type="Proteomes" id="UP000324222"/>
    </source>
</evidence>
<proteinExistence type="predicted"/>
<comment type="caution">
    <text evidence="1">The sequence shown here is derived from an EMBL/GenBank/DDBJ whole genome shotgun (WGS) entry which is preliminary data.</text>
</comment>
<gene>
    <name evidence="1" type="ORF">E2C01_024159</name>
</gene>
<dbReference type="EMBL" id="VSRR010002334">
    <property type="protein sequence ID" value="MPC30887.1"/>
    <property type="molecule type" value="Genomic_DNA"/>
</dbReference>
<dbReference type="Proteomes" id="UP000324222">
    <property type="component" value="Unassembled WGS sequence"/>
</dbReference>
<protein>
    <submittedName>
        <fullName evidence="1">Uncharacterized protein</fullName>
    </submittedName>
</protein>
<evidence type="ECO:0000313" key="1">
    <source>
        <dbReference type="EMBL" id="MPC30887.1"/>
    </source>
</evidence>
<dbReference type="AlphaFoldDB" id="A0A5B7EBV0"/>